<reference evidence="1 2" key="2">
    <citation type="journal article" date="2011" name="Stand. Genomic Sci.">
        <title>Complete genome sequence of Paludibacter propionicigenes type strain (WB4).</title>
        <authorList>
            <person name="Gronow S."/>
            <person name="Munk C."/>
            <person name="Lapidus A."/>
            <person name="Nolan M."/>
            <person name="Lucas S."/>
            <person name="Hammon N."/>
            <person name="Deshpande S."/>
            <person name="Cheng J.F."/>
            <person name="Tapia R."/>
            <person name="Han C."/>
            <person name="Goodwin L."/>
            <person name="Pitluck S."/>
            <person name="Liolios K."/>
            <person name="Ivanova N."/>
            <person name="Mavromatis K."/>
            <person name="Mikhailova N."/>
            <person name="Pati A."/>
            <person name="Chen A."/>
            <person name="Palaniappan K."/>
            <person name="Land M."/>
            <person name="Hauser L."/>
            <person name="Chang Y.J."/>
            <person name="Jeffries C.D."/>
            <person name="Brambilla E."/>
            <person name="Rohde M."/>
            <person name="Goker M."/>
            <person name="Detter J.C."/>
            <person name="Woyke T."/>
            <person name="Bristow J."/>
            <person name="Eisen J.A."/>
            <person name="Markowitz V."/>
            <person name="Hugenholtz P."/>
            <person name="Kyrpides N.C."/>
            <person name="Klenk H.P."/>
        </authorList>
    </citation>
    <scope>NUCLEOTIDE SEQUENCE [LARGE SCALE GENOMIC DNA]</scope>
    <source>
        <strain evidence="2">DSM 17365 / JCM 13257 / WB4</strain>
    </source>
</reference>
<name>E4T4S0_PALPW</name>
<dbReference type="HOGENOM" id="CLU_2808445_0_0_10"/>
<dbReference type="EMBL" id="CP002345">
    <property type="protein sequence ID" value="ADQ79714.1"/>
    <property type="molecule type" value="Genomic_DNA"/>
</dbReference>
<dbReference type="STRING" id="694427.Palpr_1569"/>
<proteinExistence type="predicted"/>
<protein>
    <submittedName>
        <fullName evidence="1">Uncharacterized protein</fullName>
    </submittedName>
</protein>
<organism evidence="1 2">
    <name type="scientific">Paludibacter propionicigenes (strain DSM 17365 / JCM 13257 / WB4)</name>
    <dbReference type="NCBI Taxonomy" id="694427"/>
    <lineage>
        <taxon>Bacteria</taxon>
        <taxon>Pseudomonadati</taxon>
        <taxon>Bacteroidota</taxon>
        <taxon>Bacteroidia</taxon>
        <taxon>Bacteroidales</taxon>
        <taxon>Paludibacteraceae</taxon>
        <taxon>Paludibacter</taxon>
    </lineage>
</organism>
<keyword evidence="2" id="KW-1185">Reference proteome</keyword>
<evidence type="ECO:0000313" key="1">
    <source>
        <dbReference type="EMBL" id="ADQ79714.1"/>
    </source>
</evidence>
<dbReference type="Proteomes" id="UP000008718">
    <property type="component" value="Chromosome"/>
</dbReference>
<reference key="1">
    <citation type="submission" date="2010-11" db="EMBL/GenBank/DDBJ databases">
        <title>The complete genome of Paludibacter propionicigenes DSM 17365.</title>
        <authorList>
            <consortium name="US DOE Joint Genome Institute (JGI-PGF)"/>
            <person name="Lucas S."/>
            <person name="Copeland A."/>
            <person name="Lapidus A."/>
            <person name="Bruce D."/>
            <person name="Goodwin L."/>
            <person name="Pitluck S."/>
            <person name="Kyrpides N."/>
            <person name="Mavromatis K."/>
            <person name="Ivanova N."/>
            <person name="Munk A.C."/>
            <person name="Brettin T."/>
            <person name="Detter J.C."/>
            <person name="Han C."/>
            <person name="Tapia R."/>
            <person name="Land M."/>
            <person name="Hauser L."/>
            <person name="Markowitz V."/>
            <person name="Cheng J.-F."/>
            <person name="Hugenholtz P."/>
            <person name="Woyke T."/>
            <person name="Wu D."/>
            <person name="Gronow S."/>
            <person name="Wellnitz S."/>
            <person name="Brambilla E."/>
            <person name="Klenk H.-P."/>
            <person name="Eisen J.A."/>
        </authorList>
    </citation>
    <scope>NUCLEOTIDE SEQUENCE</scope>
    <source>
        <strain>WB4</strain>
    </source>
</reference>
<accession>E4T4S0</accession>
<gene>
    <name evidence="1" type="ordered locus">Palpr_1569</name>
</gene>
<evidence type="ECO:0000313" key="2">
    <source>
        <dbReference type="Proteomes" id="UP000008718"/>
    </source>
</evidence>
<sequence>MLSNFKKQVWKIVLMLNSTKNQKIKFIGGILGLRALMAFLIKLSESDRKSLQLLDNESKSFSDKTYK</sequence>
<dbReference type="KEGG" id="ppn:Palpr_1569"/>
<dbReference type="AlphaFoldDB" id="E4T4S0"/>